<dbReference type="PANTHER" id="PTHR43736">
    <property type="entry name" value="ADP-RIBOSE PYROPHOSPHATASE"/>
    <property type="match status" value="1"/>
</dbReference>
<evidence type="ECO:0000313" key="4">
    <source>
        <dbReference type="Proteomes" id="UP000266861"/>
    </source>
</evidence>
<dbReference type="PANTHER" id="PTHR43736:SF1">
    <property type="entry name" value="DIHYDRONEOPTERIN TRIPHOSPHATE DIPHOSPHATASE"/>
    <property type="match status" value="1"/>
</dbReference>
<feature type="domain" description="Nudix hydrolase" evidence="2">
    <location>
        <begin position="606"/>
        <end position="741"/>
    </location>
</feature>
<dbReference type="Gene3D" id="3.40.50.300">
    <property type="entry name" value="P-loop containing nucleotide triphosphate hydrolases"/>
    <property type="match status" value="1"/>
</dbReference>
<sequence length="965" mass="116738">MSYGKRFGSLNYSYEWQLSKLCNRCGRKPEQHQFSTNVDRKCDYPRYVENSSRRCGCKRTPIYEMALRQKDERDPDYKMDTHCCFCKRATRLVNLKSLKIGETWYERCYGCEKKGKTEVPEREELYDYRETQLEKRGRSYSYERKYEGESSKKARTTPVMNSYANGPIYNPEYKKEIAKESIDWANDTEEQILKKAGLNNKGKGRVQDWKEAEQKKRTKYCTQQCQFFDHKKLKDGNIYLFDANVTMIHDKRNCPYGALEYDEAGIEYEICTCYRKQSKYYFEHDHKTNPCKCAPRVFWEIRSFAGEKCKWEQCMNYDEYLHCEHLYCWKHERYWFNKYSKCEDCRKENKIKEDKYWQDLAFRCVMQWKTTTREVKMAERTPTPLEEQTINNEQAEKEIKQLLGVPINEELKETQVTEDTLQAWEQVTNLEKEIEELKQQLEQLRMINQDQEDRINELENVNQTQQQELNEEQNRVEILTKEIEKYQPVEPIVWKKETSVFHCESCKENEENYEYCIPSTILCYKALYNNERIVREEKEKELKEYDDLFKVYQKQEEEKQDEIIIKDQNTFEEILAEFDKIIDPELVINTETKKTEIEMSTLNRIKIIEYTTTVLYDKKTKKIWVSKRTNPDKEFYEHWQSPGGHVEESDISTKWAARREVFEETGIYLKLEKLNYWRTQHYYKEDQWRIVHCYKAEIKGIPNLTEPQEMTHWELKKSKEILKGPMIDSLKDIIRYPKENETKIIIIEGSCGAGKSTLAKKCKEYYKKQGLLTKLIDESFITQDPEQKLKKYAENLEKYRKNEITKEQMELLAIEWEKEIRDKWMSQIYFQITNNLTGMKPDIIIMDRNLWSTIIFMKNMIKEGFFTEESLVKITENYKYWRFFTREALVIWWNTPTEEIIKRLIKRNRGGEGDLEYFRNLIETYKEYMLEVYQNIKIIDRETLVTIEELDELLPEILNEKRIRN</sequence>
<evidence type="ECO:0000313" key="3">
    <source>
        <dbReference type="EMBL" id="RHZ66594.1"/>
    </source>
</evidence>
<keyword evidence="4" id="KW-1185">Reference proteome</keyword>
<dbReference type="Proteomes" id="UP000266861">
    <property type="component" value="Unassembled WGS sequence"/>
</dbReference>
<dbReference type="CDD" id="cd02883">
    <property type="entry name" value="NUDIX_Hydrolase"/>
    <property type="match status" value="1"/>
</dbReference>
<dbReference type="EMBL" id="PQFF01000280">
    <property type="protein sequence ID" value="RHZ66594.1"/>
    <property type="molecule type" value="Genomic_DNA"/>
</dbReference>
<reference evidence="3 4" key="1">
    <citation type="submission" date="2018-08" db="EMBL/GenBank/DDBJ databases">
        <title>Genome and evolution of the arbuscular mycorrhizal fungus Diversispora epigaea (formerly Glomus versiforme) and its bacterial endosymbionts.</title>
        <authorList>
            <person name="Sun X."/>
            <person name="Fei Z."/>
            <person name="Harrison M."/>
        </authorList>
    </citation>
    <scope>NUCLEOTIDE SEQUENCE [LARGE SCALE GENOMIC DNA]</scope>
    <source>
        <strain evidence="3 4">IT104</strain>
    </source>
</reference>
<dbReference type="Pfam" id="PF00293">
    <property type="entry name" value="NUDIX"/>
    <property type="match status" value="1"/>
</dbReference>
<dbReference type="Pfam" id="PF07693">
    <property type="entry name" value="KAP_NTPase"/>
    <property type="match status" value="1"/>
</dbReference>
<evidence type="ECO:0000256" key="1">
    <source>
        <dbReference type="SAM" id="Coils"/>
    </source>
</evidence>
<evidence type="ECO:0000259" key="2">
    <source>
        <dbReference type="PROSITE" id="PS51462"/>
    </source>
</evidence>
<dbReference type="AlphaFoldDB" id="A0A397HZI4"/>
<dbReference type="PROSITE" id="PS51462">
    <property type="entry name" value="NUDIX"/>
    <property type="match status" value="1"/>
</dbReference>
<dbReference type="SUPFAM" id="SSF55811">
    <property type="entry name" value="Nudix"/>
    <property type="match status" value="1"/>
</dbReference>
<dbReference type="SUPFAM" id="SSF52540">
    <property type="entry name" value="P-loop containing nucleoside triphosphate hydrolases"/>
    <property type="match status" value="1"/>
</dbReference>
<comment type="caution">
    <text evidence="3">The sequence shown here is derived from an EMBL/GenBank/DDBJ whole genome shotgun (WGS) entry which is preliminary data.</text>
</comment>
<dbReference type="InterPro" id="IPR000086">
    <property type="entry name" value="NUDIX_hydrolase_dom"/>
</dbReference>
<dbReference type="STRING" id="1348612.A0A397HZI4"/>
<feature type="coiled-coil region" evidence="1">
    <location>
        <begin position="385"/>
        <end position="482"/>
    </location>
</feature>
<dbReference type="Gene3D" id="3.90.79.10">
    <property type="entry name" value="Nucleoside Triphosphate Pyrophosphohydrolase"/>
    <property type="match status" value="1"/>
</dbReference>
<organism evidence="3 4">
    <name type="scientific">Diversispora epigaea</name>
    <dbReference type="NCBI Taxonomy" id="1348612"/>
    <lineage>
        <taxon>Eukaryota</taxon>
        <taxon>Fungi</taxon>
        <taxon>Fungi incertae sedis</taxon>
        <taxon>Mucoromycota</taxon>
        <taxon>Glomeromycotina</taxon>
        <taxon>Glomeromycetes</taxon>
        <taxon>Diversisporales</taxon>
        <taxon>Diversisporaceae</taxon>
        <taxon>Diversispora</taxon>
    </lineage>
</organism>
<keyword evidence="1" id="KW-0175">Coiled coil</keyword>
<name>A0A397HZI4_9GLOM</name>
<gene>
    <name evidence="3" type="ORF">Glove_306g96</name>
</gene>
<dbReference type="OrthoDB" id="17400at2759"/>
<dbReference type="InterPro" id="IPR027417">
    <property type="entry name" value="P-loop_NTPase"/>
</dbReference>
<accession>A0A397HZI4</accession>
<dbReference type="InterPro" id="IPR015797">
    <property type="entry name" value="NUDIX_hydrolase-like_dom_sf"/>
</dbReference>
<proteinExistence type="predicted"/>
<dbReference type="InterPro" id="IPR011646">
    <property type="entry name" value="KAP_P-loop"/>
</dbReference>
<feature type="coiled-coil region" evidence="1">
    <location>
        <begin position="528"/>
        <end position="562"/>
    </location>
</feature>
<protein>
    <recommendedName>
        <fullName evidence="2">Nudix hydrolase domain-containing protein</fullName>
    </recommendedName>
</protein>